<dbReference type="Proteomes" id="UP000298663">
    <property type="component" value="Unassembled WGS sequence"/>
</dbReference>
<reference evidence="1 2" key="1">
    <citation type="journal article" date="2015" name="Genome Biol.">
        <title>Comparative genomics of Steinernema reveals deeply conserved gene regulatory networks.</title>
        <authorList>
            <person name="Dillman A.R."/>
            <person name="Macchietto M."/>
            <person name="Porter C.F."/>
            <person name="Rogers A."/>
            <person name="Williams B."/>
            <person name="Antoshechkin I."/>
            <person name="Lee M.M."/>
            <person name="Goodwin Z."/>
            <person name="Lu X."/>
            <person name="Lewis E.E."/>
            <person name="Goodrich-Blair H."/>
            <person name="Stock S.P."/>
            <person name="Adams B.J."/>
            <person name="Sternberg P.W."/>
            <person name="Mortazavi A."/>
        </authorList>
    </citation>
    <scope>NUCLEOTIDE SEQUENCE [LARGE SCALE GENOMIC DNA]</scope>
    <source>
        <strain evidence="1 2">ALL</strain>
    </source>
</reference>
<reference evidence="1 2" key="2">
    <citation type="journal article" date="2019" name="G3 (Bethesda)">
        <title>Hybrid Assembly of the Genome of the Entomopathogenic Nematode Steinernema carpocapsae Identifies the X-Chromosome.</title>
        <authorList>
            <person name="Serra L."/>
            <person name="Macchietto M."/>
            <person name="Macias-Munoz A."/>
            <person name="McGill C.J."/>
            <person name="Rodriguez I.M."/>
            <person name="Rodriguez B."/>
            <person name="Murad R."/>
            <person name="Mortazavi A."/>
        </authorList>
    </citation>
    <scope>NUCLEOTIDE SEQUENCE [LARGE SCALE GENOMIC DNA]</scope>
    <source>
        <strain evidence="1 2">ALL</strain>
    </source>
</reference>
<name>A0A4U8UZF4_STECR</name>
<evidence type="ECO:0000313" key="1">
    <source>
        <dbReference type="EMBL" id="TMS38960.1"/>
    </source>
</evidence>
<evidence type="ECO:0000313" key="2">
    <source>
        <dbReference type="Proteomes" id="UP000298663"/>
    </source>
</evidence>
<sequence length="110" mass="12187">MEGFLVKCCFLSIIKGGFATGNAGRRSGVNKGAVVMRSMFSDRMSYVNAEKIRNGRVLPEGDLVGTVYKTFIEMRGKTGIDMRVAKIKHFIMKTYQIPTRSTDSTVLVSL</sequence>
<gene>
    <name evidence="1" type="ORF">L596_005574</name>
</gene>
<dbReference type="EMBL" id="AZBU02000001">
    <property type="protein sequence ID" value="TMS38960.1"/>
    <property type="molecule type" value="Genomic_DNA"/>
</dbReference>
<accession>A0A4U8UZF4</accession>
<dbReference type="AlphaFoldDB" id="A0A4U8UZF4"/>
<proteinExistence type="predicted"/>
<comment type="caution">
    <text evidence="1">The sequence shown here is derived from an EMBL/GenBank/DDBJ whole genome shotgun (WGS) entry which is preliminary data.</text>
</comment>
<keyword evidence="2" id="KW-1185">Reference proteome</keyword>
<protein>
    <submittedName>
        <fullName evidence="1">Uncharacterized protein</fullName>
    </submittedName>
</protein>
<organism evidence="1 2">
    <name type="scientific">Steinernema carpocapsae</name>
    <name type="common">Entomopathogenic nematode</name>
    <dbReference type="NCBI Taxonomy" id="34508"/>
    <lineage>
        <taxon>Eukaryota</taxon>
        <taxon>Metazoa</taxon>
        <taxon>Ecdysozoa</taxon>
        <taxon>Nematoda</taxon>
        <taxon>Chromadorea</taxon>
        <taxon>Rhabditida</taxon>
        <taxon>Tylenchina</taxon>
        <taxon>Panagrolaimomorpha</taxon>
        <taxon>Strongyloidoidea</taxon>
        <taxon>Steinernematidae</taxon>
        <taxon>Steinernema</taxon>
    </lineage>
</organism>